<dbReference type="NCBIfam" id="TIGR00879">
    <property type="entry name" value="SP"/>
    <property type="match status" value="1"/>
</dbReference>
<dbReference type="PANTHER" id="PTHR23503:SF132">
    <property type="entry name" value="SOLUTE CARRIER FAMILY 2, FACILITATED GLUCOSE TRANSPORTER MEMBER 5-LIKE"/>
    <property type="match status" value="1"/>
</dbReference>
<evidence type="ECO:0000256" key="3">
    <source>
        <dbReference type="ARBA" id="ARBA00004651"/>
    </source>
</evidence>
<evidence type="ECO:0000313" key="18">
    <source>
        <dbReference type="EMBL" id="EEN66916.1"/>
    </source>
</evidence>
<dbReference type="eggNOG" id="KOG0569">
    <property type="taxonomic scope" value="Eukaryota"/>
</dbReference>
<dbReference type="InterPro" id="IPR045263">
    <property type="entry name" value="GLUT"/>
</dbReference>
<evidence type="ECO:0000256" key="1">
    <source>
        <dbReference type="ARBA" id="ARBA00000590"/>
    </source>
</evidence>
<evidence type="ECO:0000256" key="11">
    <source>
        <dbReference type="ARBA" id="ARBA00022989"/>
    </source>
</evidence>
<name>C3XYN1_BRAFL</name>
<dbReference type="InterPro" id="IPR005828">
    <property type="entry name" value="MFS_sugar_transport-like"/>
</dbReference>
<evidence type="ECO:0000256" key="15">
    <source>
        <dbReference type="SAM" id="MobiDB-lite"/>
    </source>
</evidence>
<dbReference type="GO" id="GO:1990539">
    <property type="term" value="P:fructose import across plasma membrane"/>
    <property type="evidence" value="ECO:0007669"/>
    <property type="project" value="UniProtKB-ARBA"/>
</dbReference>
<evidence type="ECO:0000256" key="12">
    <source>
        <dbReference type="ARBA" id="ARBA00023136"/>
    </source>
</evidence>
<dbReference type="InterPro" id="IPR020846">
    <property type="entry name" value="MFS_dom"/>
</dbReference>
<dbReference type="SUPFAM" id="SSF103473">
    <property type="entry name" value="MFS general substrate transporter"/>
    <property type="match status" value="1"/>
</dbReference>
<dbReference type="eggNOG" id="KOG2567">
    <property type="taxonomic scope" value="Eukaryota"/>
</dbReference>
<feature type="transmembrane region" description="Helical" evidence="16">
    <location>
        <begin position="484"/>
        <end position="507"/>
    </location>
</feature>
<keyword evidence="7" id="KW-0813">Transport</keyword>
<feature type="transmembrane region" description="Helical" evidence="16">
    <location>
        <begin position="274"/>
        <end position="295"/>
    </location>
</feature>
<evidence type="ECO:0000256" key="8">
    <source>
        <dbReference type="ARBA" id="ARBA00022475"/>
    </source>
</evidence>
<evidence type="ECO:0000256" key="2">
    <source>
        <dbReference type="ARBA" id="ARBA00004135"/>
    </source>
</evidence>
<feature type="transmembrane region" description="Helical" evidence="16">
    <location>
        <begin position="620"/>
        <end position="647"/>
    </location>
</feature>
<protein>
    <recommendedName>
        <fullName evidence="6">Solute carrier family 2, facilitated glucose transporter member 5</fullName>
    </recommendedName>
    <alternativeName>
        <fullName evidence="14">Fructose transporter</fullName>
    </alternativeName>
    <alternativeName>
        <fullName evidence="13">Glucose transporter type 5, small intestine</fullName>
    </alternativeName>
</protein>
<feature type="transmembrane region" description="Helical" evidence="16">
    <location>
        <begin position="549"/>
        <end position="568"/>
    </location>
</feature>
<dbReference type="EMBL" id="GG666473">
    <property type="protein sequence ID" value="EEN66916.1"/>
    <property type="molecule type" value="Genomic_DNA"/>
</dbReference>
<feature type="transmembrane region" description="Helical" evidence="16">
    <location>
        <begin position="333"/>
        <end position="355"/>
    </location>
</feature>
<comment type="catalytic activity">
    <reaction evidence="1">
        <text>D-fructose(out) = D-fructose(in)</text>
        <dbReference type="Rhea" id="RHEA:60372"/>
        <dbReference type="ChEBI" id="CHEBI:37721"/>
    </reaction>
</comment>
<dbReference type="InterPro" id="IPR005829">
    <property type="entry name" value="Sugar_transporter_CS"/>
</dbReference>
<comment type="similarity">
    <text evidence="4">Belongs to the major facilitator superfamily. Sugar transporter (TC 2.A.1.1) family. Glucose transporter subfamily.</text>
</comment>
<feature type="transmembrane region" description="Helical" evidence="16">
    <location>
        <begin position="396"/>
        <end position="419"/>
    </location>
</feature>
<evidence type="ECO:0000256" key="5">
    <source>
        <dbReference type="ARBA" id="ARBA00008018"/>
    </source>
</evidence>
<dbReference type="PROSITE" id="PS00217">
    <property type="entry name" value="SUGAR_TRANSPORT_2"/>
    <property type="match status" value="1"/>
</dbReference>
<evidence type="ECO:0000256" key="10">
    <source>
        <dbReference type="ARBA" id="ARBA00022692"/>
    </source>
</evidence>
<feature type="transmembrane region" description="Helical" evidence="16">
    <location>
        <begin position="519"/>
        <end position="542"/>
    </location>
</feature>
<evidence type="ECO:0000256" key="6">
    <source>
        <dbReference type="ARBA" id="ARBA00015973"/>
    </source>
</evidence>
<dbReference type="InterPro" id="IPR002775">
    <property type="entry name" value="DNA/RNA-bd_Alba-like"/>
</dbReference>
<feature type="domain" description="Major facilitator superfamily (MFS) profile" evidence="17">
    <location>
        <begin position="226"/>
        <end position="713"/>
    </location>
</feature>
<keyword evidence="9" id="KW-0762">Sugar transport</keyword>
<dbReference type="FunFam" id="1.20.1250.20:FF:001511">
    <property type="entry name" value="Solute carrier family 2, facilitated glucose transporter member 5"/>
    <property type="match status" value="1"/>
</dbReference>
<feature type="transmembrane region" description="Helical" evidence="16">
    <location>
        <begin position="659"/>
        <end position="680"/>
    </location>
</feature>
<dbReference type="GO" id="GO:0005353">
    <property type="term" value="F:fructose transmembrane transporter activity"/>
    <property type="evidence" value="ECO:0007669"/>
    <property type="project" value="UniProtKB-ARBA"/>
</dbReference>
<dbReference type="Pfam" id="PF00083">
    <property type="entry name" value="Sugar_tr"/>
    <property type="match status" value="2"/>
</dbReference>
<feature type="transmembrane region" description="Helical" evidence="16">
    <location>
        <begin position="367"/>
        <end position="390"/>
    </location>
</feature>
<keyword evidence="10 16" id="KW-0812">Transmembrane</keyword>
<organism>
    <name type="scientific">Branchiostoma floridae</name>
    <name type="common">Florida lancelet</name>
    <name type="synonym">Amphioxus</name>
    <dbReference type="NCBI Taxonomy" id="7739"/>
    <lineage>
        <taxon>Eukaryota</taxon>
        <taxon>Metazoa</taxon>
        <taxon>Chordata</taxon>
        <taxon>Cephalochordata</taxon>
        <taxon>Leptocardii</taxon>
        <taxon>Amphioxiformes</taxon>
        <taxon>Branchiostomatidae</taxon>
        <taxon>Branchiostoma</taxon>
    </lineage>
</organism>
<keyword evidence="8" id="KW-1003">Cell membrane</keyword>
<dbReference type="SUPFAM" id="SSF82704">
    <property type="entry name" value="AlbA-like"/>
    <property type="match status" value="1"/>
</dbReference>
<dbReference type="InterPro" id="IPR003663">
    <property type="entry name" value="Sugar/inositol_transpt"/>
</dbReference>
<reference evidence="18" key="1">
    <citation type="journal article" date="2008" name="Nature">
        <title>The amphioxus genome and the evolution of the chordate karyotype.</title>
        <authorList>
            <consortium name="US DOE Joint Genome Institute (JGI-PGF)"/>
            <person name="Putnam N.H."/>
            <person name="Butts T."/>
            <person name="Ferrier D.E.K."/>
            <person name="Furlong R.F."/>
            <person name="Hellsten U."/>
            <person name="Kawashima T."/>
            <person name="Robinson-Rechavi M."/>
            <person name="Shoguchi E."/>
            <person name="Terry A."/>
            <person name="Yu J.-K."/>
            <person name="Benito-Gutierrez E.L."/>
            <person name="Dubchak I."/>
            <person name="Garcia-Fernandez J."/>
            <person name="Gibson-Brown J.J."/>
            <person name="Grigoriev I.V."/>
            <person name="Horton A.C."/>
            <person name="de Jong P.J."/>
            <person name="Jurka J."/>
            <person name="Kapitonov V.V."/>
            <person name="Kohara Y."/>
            <person name="Kuroki Y."/>
            <person name="Lindquist E."/>
            <person name="Lucas S."/>
            <person name="Osoegawa K."/>
            <person name="Pennacchio L.A."/>
            <person name="Salamov A.A."/>
            <person name="Satou Y."/>
            <person name="Sauka-Spengler T."/>
            <person name="Schmutz J."/>
            <person name="Shin-I T."/>
            <person name="Toyoda A."/>
            <person name="Bronner-Fraser M."/>
            <person name="Fujiyama A."/>
            <person name="Holland L.Z."/>
            <person name="Holland P.W.H."/>
            <person name="Satoh N."/>
            <person name="Rokhsar D.S."/>
        </authorList>
    </citation>
    <scope>NUCLEOTIDE SEQUENCE [LARGE SCALE GENOMIC DNA]</scope>
    <source>
        <strain evidence="18">S238N-H82</strain>
        <tissue evidence="18">Testes</tissue>
    </source>
</reference>
<feature type="region of interest" description="Disordered" evidence="15">
    <location>
        <begin position="150"/>
        <end position="213"/>
    </location>
</feature>
<feature type="transmembrane region" description="Helical" evidence="16">
    <location>
        <begin position="218"/>
        <end position="237"/>
    </location>
</feature>
<dbReference type="GO" id="GO:0003676">
    <property type="term" value="F:nucleic acid binding"/>
    <property type="evidence" value="ECO:0007669"/>
    <property type="project" value="InterPro"/>
</dbReference>
<evidence type="ECO:0000256" key="13">
    <source>
        <dbReference type="ARBA" id="ARBA00029961"/>
    </source>
</evidence>
<evidence type="ECO:0000256" key="4">
    <source>
        <dbReference type="ARBA" id="ARBA00007004"/>
    </source>
</evidence>
<dbReference type="PRINTS" id="PR00171">
    <property type="entry name" value="SUGRTRNSPORT"/>
</dbReference>
<accession>C3XYN1</accession>
<dbReference type="InParanoid" id="C3XYN1"/>
<dbReference type="GO" id="GO:0042383">
    <property type="term" value="C:sarcolemma"/>
    <property type="evidence" value="ECO:0007669"/>
    <property type="project" value="UniProtKB-SubCell"/>
</dbReference>
<dbReference type="Pfam" id="PF01918">
    <property type="entry name" value="Alba"/>
    <property type="match status" value="1"/>
</dbReference>
<evidence type="ECO:0000259" key="17">
    <source>
        <dbReference type="PROSITE" id="PS50850"/>
    </source>
</evidence>
<comment type="similarity">
    <text evidence="5">Belongs to the histone-like Alba family.</text>
</comment>
<evidence type="ECO:0000256" key="7">
    <source>
        <dbReference type="ARBA" id="ARBA00022448"/>
    </source>
</evidence>
<dbReference type="Gene3D" id="3.30.110.20">
    <property type="entry name" value="Alba-like domain"/>
    <property type="match status" value="1"/>
</dbReference>
<proteinExistence type="inferred from homology"/>
<gene>
    <name evidence="18" type="ORF">BRAFLDRAFT_126289</name>
</gene>
<feature type="transmembrane region" description="Helical" evidence="16">
    <location>
        <begin position="686"/>
        <end position="707"/>
    </location>
</feature>
<sequence>MKMFSSTCSRGSDDYTHVYVENYEKGEVVAVPDDTPTPWGDDVLEMKVQHGSKVRNLMGFAVRKFKDETVRQIVWSGSDKAVSKTVTCAEILKRKFKNIHQITKIKYKIVEEIWEPKMEGLDRLKVKRQIPAISILLSKDAVDKDDQGYQAPGTYDSLWNPASQQPRAKPGKKRGPPSNARGGGQKSKSPKPDGTPSNKKQGGRGQRKGGDRQQGKRMTFLLFLSVFISVFGSPFQYGYSTSVVNAPAELMQDFYKKSFYNFTGGELADDGLTVLWSTTVSIYCLGGLIGSLLVGPLASKIGRKGTILFNNIFSLSAAALMFGARFANSYHMIILGRTIVGIHNGLSIGVVPMYLSEISPPNLRGGIGVTSQLLTTIGILVAQILGLDFILGNEQLWHYLLLVGYIVPSGIQLLILPFLPESPRYLLIDKDSKEKATEVLQKLRGEENVEAVLEDMKVEYENQRKEPTMNIFSLLRSRTLRSQLICCVLVMAGQQFSGINAIFFYSTSIYEKAGVPKEYSPYATIGTGAINVFMTIVSVLVIDITGRKVLLTWPLVFMTLAFAILTVTQGLSEYLYCVCGCSQGITPNGTLAGDVCRFANETGTYEETIATLNTTDPYAWIAYLSIVFIILYIIAFAIGLGPIPFIITTEMFRQGARPAAMMLVGSTNWISNFIVGLLFPLAQDKIGAFVFLFFMVVCGLTCAFVWIKVPETKHKTFEEIQRLFGGQDDDGGNDWGVGNDGYIPDSSKKSSKYEITTTL</sequence>
<keyword evidence="12 16" id="KW-0472">Membrane</keyword>
<evidence type="ECO:0000256" key="9">
    <source>
        <dbReference type="ARBA" id="ARBA00022597"/>
    </source>
</evidence>
<evidence type="ECO:0000256" key="16">
    <source>
        <dbReference type="SAM" id="Phobius"/>
    </source>
</evidence>
<dbReference type="AlphaFoldDB" id="C3XYN1"/>
<dbReference type="STRING" id="7739.C3XYN1"/>
<dbReference type="PROSITE" id="PS50850">
    <property type="entry name" value="MFS"/>
    <property type="match status" value="1"/>
</dbReference>
<feature type="transmembrane region" description="Helical" evidence="16">
    <location>
        <begin position="307"/>
        <end position="327"/>
    </location>
</feature>
<comment type="subcellular location">
    <subcellularLocation>
        <location evidence="2">Cell membrane</location>
        <location evidence="2">Sarcolemma</location>
    </subcellularLocation>
    <subcellularLocation>
        <location evidence="3">Cell membrane</location>
        <topology evidence="3">Multi-pass membrane protein</topology>
    </subcellularLocation>
</comment>
<keyword evidence="11 16" id="KW-1133">Transmembrane helix</keyword>
<dbReference type="InterPro" id="IPR036259">
    <property type="entry name" value="MFS_trans_sf"/>
</dbReference>
<dbReference type="PANTHER" id="PTHR23503">
    <property type="entry name" value="SOLUTE CARRIER FAMILY 2"/>
    <property type="match status" value="1"/>
</dbReference>
<dbReference type="InterPro" id="IPR036882">
    <property type="entry name" value="Alba-like_dom_sf"/>
</dbReference>
<dbReference type="Gene3D" id="1.20.1250.20">
    <property type="entry name" value="MFS general substrate transporter like domains"/>
    <property type="match status" value="2"/>
</dbReference>
<evidence type="ECO:0000256" key="14">
    <source>
        <dbReference type="ARBA" id="ARBA00031099"/>
    </source>
</evidence>